<dbReference type="InterPro" id="IPR047817">
    <property type="entry name" value="ABC2_TM_bact-type"/>
</dbReference>
<evidence type="ECO:0000259" key="9">
    <source>
        <dbReference type="PROSITE" id="PS51012"/>
    </source>
</evidence>
<evidence type="ECO:0000313" key="10">
    <source>
        <dbReference type="EMBL" id="BAX78756.1"/>
    </source>
</evidence>
<dbReference type="Pfam" id="PF12698">
    <property type="entry name" value="ABC2_membrane_3"/>
    <property type="match status" value="1"/>
</dbReference>
<evidence type="ECO:0000313" key="11">
    <source>
        <dbReference type="Proteomes" id="UP000218267"/>
    </source>
</evidence>
<keyword evidence="3" id="KW-0813">Transport</keyword>
<dbReference type="EMBL" id="AP018042">
    <property type="protein sequence ID" value="BAX78756.1"/>
    <property type="molecule type" value="Genomic_DNA"/>
</dbReference>
<evidence type="ECO:0000256" key="5">
    <source>
        <dbReference type="ARBA" id="ARBA00022692"/>
    </source>
</evidence>
<protein>
    <recommendedName>
        <fullName evidence="9">ABC transmembrane type-2 domain-containing protein</fullName>
    </recommendedName>
</protein>
<feature type="transmembrane region" description="Helical" evidence="8">
    <location>
        <begin position="20"/>
        <end position="40"/>
    </location>
</feature>
<feature type="domain" description="ABC transmembrane type-2" evidence="9">
    <location>
        <begin position="179"/>
        <end position="406"/>
    </location>
</feature>
<dbReference type="PROSITE" id="PS51012">
    <property type="entry name" value="ABC_TM2"/>
    <property type="match status" value="1"/>
</dbReference>
<keyword evidence="7 8" id="KW-0472">Membrane</keyword>
<comment type="similarity">
    <text evidence="2">Belongs to the ABC-2 integral membrane protein family.</text>
</comment>
<keyword evidence="5 8" id="KW-0812">Transmembrane</keyword>
<dbReference type="Proteomes" id="UP000218267">
    <property type="component" value="Chromosome"/>
</dbReference>
<feature type="transmembrane region" description="Helical" evidence="8">
    <location>
        <begin position="289"/>
        <end position="315"/>
    </location>
</feature>
<feature type="transmembrane region" description="Helical" evidence="8">
    <location>
        <begin position="258"/>
        <end position="283"/>
    </location>
</feature>
<gene>
    <name evidence="10" type="ORF">ALGA_0361</name>
</gene>
<evidence type="ECO:0000256" key="3">
    <source>
        <dbReference type="ARBA" id="ARBA00022448"/>
    </source>
</evidence>
<dbReference type="PANTHER" id="PTHR30294:SF38">
    <property type="entry name" value="TRANSPORT PERMEASE PROTEIN"/>
    <property type="match status" value="1"/>
</dbReference>
<keyword evidence="11" id="KW-1185">Reference proteome</keyword>
<dbReference type="AlphaFoldDB" id="A0A1Y1CEH3"/>
<evidence type="ECO:0000256" key="8">
    <source>
        <dbReference type="SAM" id="Phobius"/>
    </source>
</evidence>
<reference evidence="11" key="2">
    <citation type="journal article" date="2020" name="Antonie Van Leeuwenhoek">
        <title>Labilibaculum antarcticum sp. nov., a novel facultative anaerobic, psychrotorelant bacterium isolated from marine sediment of Antarctica.</title>
        <authorList>
            <person name="Watanabe M."/>
            <person name="Kojima H."/>
            <person name="Fukui M."/>
        </authorList>
    </citation>
    <scope>NUCLEOTIDE SEQUENCE [LARGE SCALE GENOMIC DNA]</scope>
    <source>
        <strain evidence="11">SPP2</strain>
    </source>
</reference>
<dbReference type="Gene3D" id="3.40.1710.10">
    <property type="entry name" value="abc type-2 transporter like domain"/>
    <property type="match status" value="1"/>
</dbReference>
<sequence>MFTIALKDIRQYLKDRTAVLLSLLLPMVLITIFALMYGGIGKPKEARPISLLFTDQDNTELSKEVFKTLNDQDGMQLFTKSYDEAADLIKKGKNSAVLVLYKGFQDSVEAGNKAPMELFYDEAKEIEMGLLQQALWSNLFGITMKKGIKGKVNTWIREKNPNLADAELLDIQAQVEDQFSDFEQSDDSKEMEENSNLPMTALVGEEKNGNLGLVQAIAGIAIMMLLFSVSSSGASLLKEKEDGTFRRLLVSPISPSSILYGKMLSTLFMAVLQLTVMFLYSWLALGLDIFINLPALILMILAAAIACSSFGIFMASICKSRKQVESLSTLVILVISALGGSMMPLIFMPEIMHKLAVISVNYWAMEGFFDIFWRQLPLSEIYPKMLVLLGIGAVLTTISVISFKRNLLKLV</sequence>
<dbReference type="OrthoDB" id="9808686at2"/>
<evidence type="ECO:0000256" key="7">
    <source>
        <dbReference type="ARBA" id="ARBA00023136"/>
    </source>
</evidence>
<feature type="transmembrane region" description="Helical" evidence="8">
    <location>
        <begin position="327"/>
        <end position="349"/>
    </location>
</feature>
<dbReference type="RefSeq" id="WP_096427678.1">
    <property type="nucleotide sequence ID" value="NZ_AP018042.1"/>
</dbReference>
<feature type="transmembrane region" description="Helical" evidence="8">
    <location>
        <begin position="216"/>
        <end position="237"/>
    </location>
</feature>
<evidence type="ECO:0000256" key="1">
    <source>
        <dbReference type="ARBA" id="ARBA00004651"/>
    </source>
</evidence>
<dbReference type="PANTHER" id="PTHR30294">
    <property type="entry name" value="MEMBRANE COMPONENT OF ABC TRANSPORTER YHHJ-RELATED"/>
    <property type="match status" value="1"/>
</dbReference>
<name>A0A1Y1CEH3_9BACT</name>
<evidence type="ECO:0000256" key="2">
    <source>
        <dbReference type="ARBA" id="ARBA00007783"/>
    </source>
</evidence>
<keyword evidence="6 8" id="KW-1133">Transmembrane helix</keyword>
<dbReference type="GO" id="GO:0005886">
    <property type="term" value="C:plasma membrane"/>
    <property type="evidence" value="ECO:0007669"/>
    <property type="project" value="UniProtKB-SubCell"/>
</dbReference>
<evidence type="ECO:0000256" key="6">
    <source>
        <dbReference type="ARBA" id="ARBA00022989"/>
    </source>
</evidence>
<organism evidence="10 11">
    <name type="scientific">Labilibaculum antarcticum</name>
    <dbReference type="NCBI Taxonomy" id="1717717"/>
    <lineage>
        <taxon>Bacteria</taxon>
        <taxon>Pseudomonadati</taxon>
        <taxon>Bacteroidota</taxon>
        <taxon>Bacteroidia</taxon>
        <taxon>Marinilabiliales</taxon>
        <taxon>Marinifilaceae</taxon>
        <taxon>Labilibaculum</taxon>
    </lineage>
</organism>
<keyword evidence="4" id="KW-1003">Cell membrane</keyword>
<proteinExistence type="inferred from homology"/>
<comment type="subcellular location">
    <subcellularLocation>
        <location evidence="1">Cell membrane</location>
        <topology evidence="1">Multi-pass membrane protein</topology>
    </subcellularLocation>
</comment>
<evidence type="ECO:0000256" key="4">
    <source>
        <dbReference type="ARBA" id="ARBA00022475"/>
    </source>
</evidence>
<accession>A0A1Y1CEH3</accession>
<reference evidence="10 11" key="1">
    <citation type="journal article" date="2018" name="Mar. Genomics">
        <title>Complete genome sequence of Marinifilaceae bacterium strain SPP2, isolated from the Antarctic marine sediment.</title>
        <authorList>
            <person name="Watanabe M."/>
            <person name="Kojima H."/>
            <person name="Fukui M."/>
        </authorList>
    </citation>
    <scope>NUCLEOTIDE SEQUENCE [LARGE SCALE GENOMIC DNA]</scope>
    <source>
        <strain evidence="10 11">SPP2</strain>
    </source>
</reference>
<dbReference type="KEGG" id="mbas:ALGA_0361"/>
<dbReference type="GO" id="GO:0140359">
    <property type="term" value="F:ABC-type transporter activity"/>
    <property type="evidence" value="ECO:0007669"/>
    <property type="project" value="InterPro"/>
</dbReference>
<feature type="transmembrane region" description="Helical" evidence="8">
    <location>
        <begin position="385"/>
        <end position="403"/>
    </location>
</feature>
<dbReference type="InterPro" id="IPR051449">
    <property type="entry name" value="ABC-2_transporter_component"/>
</dbReference>
<dbReference type="InterPro" id="IPR013525">
    <property type="entry name" value="ABC2_TM"/>
</dbReference>